<sequence>MNSEEEDAVDLVLIKRNRKHQKRKHRFWVHPLLQPRVQIYTLYNDLIQDENKFFCYFRMSRQSFNELLNLIINDISGEDTNMRRCITAIERLAVTLR</sequence>
<evidence type="ECO:0000313" key="1">
    <source>
        <dbReference type="EMBL" id="CAI6358251.1"/>
    </source>
</evidence>
<evidence type="ECO:0000313" key="2">
    <source>
        <dbReference type="Proteomes" id="UP001160148"/>
    </source>
</evidence>
<comment type="caution">
    <text evidence="1">The sequence shown here is derived from an EMBL/GenBank/DDBJ whole genome shotgun (WGS) entry which is preliminary data.</text>
</comment>
<dbReference type="Proteomes" id="UP001160148">
    <property type="component" value="Unassembled WGS sequence"/>
</dbReference>
<dbReference type="EMBL" id="CARXXK010000002">
    <property type="protein sequence ID" value="CAI6358251.1"/>
    <property type="molecule type" value="Genomic_DNA"/>
</dbReference>
<reference evidence="1 2" key="1">
    <citation type="submission" date="2023-01" db="EMBL/GenBank/DDBJ databases">
        <authorList>
            <person name="Whitehead M."/>
        </authorList>
    </citation>
    <scope>NUCLEOTIDE SEQUENCE [LARGE SCALE GENOMIC DNA]</scope>
</reference>
<accession>A0AAV0WRH1</accession>
<organism evidence="1 2">
    <name type="scientific">Macrosiphum euphorbiae</name>
    <name type="common">potato aphid</name>
    <dbReference type="NCBI Taxonomy" id="13131"/>
    <lineage>
        <taxon>Eukaryota</taxon>
        <taxon>Metazoa</taxon>
        <taxon>Ecdysozoa</taxon>
        <taxon>Arthropoda</taxon>
        <taxon>Hexapoda</taxon>
        <taxon>Insecta</taxon>
        <taxon>Pterygota</taxon>
        <taxon>Neoptera</taxon>
        <taxon>Paraneoptera</taxon>
        <taxon>Hemiptera</taxon>
        <taxon>Sternorrhyncha</taxon>
        <taxon>Aphidomorpha</taxon>
        <taxon>Aphidoidea</taxon>
        <taxon>Aphididae</taxon>
        <taxon>Macrosiphini</taxon>
        <taxon>Macrosiphum</taxon>
    </lineage>
</organism>
<gene>
    <name evidence="1" type="ORF">MEUPH1_LOCUS13787</name>
</gene>
<name>A0AAV0WRH1_9HEMI</name>
<keyword evidence="2" id="KW-1185">Reference proteome</keyword>
<protein>
    <submittedName>
        <fullName evidence="1">Uncharacterized protein</fullName>
    </submittedName>
</protein>
<dbReference type="AlphaFoldDB" id="A0AAV0WRH1"/>
<proteinExistence type="predicted"/>